<sequence>MKKVLIACRAYYPDVAGGGEISTRLLAEKLSDAGYEVEVLAISDKPSTKFCNGVKINRIPYRNVYWSFKNKNINLLKKMVWHSLDSNNFLISQDLTSKIKQIKPDVLITSTIEDVSSSVWKVAKKNGVRVMHILRSYSLMCVNANMFKEDNCNKICSTCKPFSILKKQNSKYVDDIIGISEFVLEAHLKNGYFKNAKPFVIYNMCLDEVLDERKHNGLENGNITIGYLGRIHKTKGIDLVIEAIADLPSDYKKNIIFKIAGSGDDDYVDELRSLAKKSKLICTFEGNIPANQLLDNIDVLIVPSKWNEPFGRVVIESLGRRVPVIGKRVGGIPELLKENPEFMFNTVDDLKDVITSYLKKDITFKFNFHRFENNTIINEWKKIIG</sequence>
<dbReference type="GO" id="GO:1901135">
    <property type="term" value="P:carbohydrate derivative metabolic process"/>
    <property type="evidence" value="ECO:0007669"/>
    <property type="project" value="UniProtKB-ARBA"/>
</dbReference>
<dbReference type="EMBL" id="JAOCBF010000020">
    <property type="protein sequence ID" value="MDH0964320.1"/>
    <property type="molecule type" value="Genomic_DNA"/>
</dbReference>
<name>A0AAJ1NSH9_9ENTR</name>
<dbReference type="PANTHER" id="PTHR12526:SF630">
    <property type="entry name" value="GLYCOSYLTRANSFERASE"/>
    <property type="match status" value="1"/>
</dbReference>
<dbReference type="Pfam" id="PF00534">
    <property type="entry name" value="Glycos_transf_1"/>
    <property type="match status" value="1"/>
</dbReference>
<dbReference type="EC" id="2.4.-.-" evidence="2"/>
<dbReference type="RefSeq" id="WP_080528240.1">
    <property type="nucleotide sequence ID" value="NZ_CP106838.1"/>
</dbReference>
<evidence type="ECO:0000259" key="1">
    <source>
        <dbReference type="Pfam" id="PF00534"/>
    </source>
</evidence>
<feature type="domain" description="Glycosyl transferase family 1" evidence="1">
    <location>
        <begin position="212"/>
        <end position="361"/>
    </location>
</feature>
<protein>
    <submittedName>
        <fullName evidence="2">Glycosyltransferase</fullName>
        <ecNumber evidence="2">2.4.-.-</ecNumber>
    </submittedName>
</protein>
<dbReference type="PANTHER" id="PTHR12526">
    <property type="entry name" value="GLYCOSYLTRANSFERASE"/>
    <property type="match status" value="1"/>
</dbReference>
<dbReference type="Proteomes" id="UP001159937">
    <property type="component" value="Unassembled WGS sequence"/>
</dbReference>
<gene>
    <name evidence="2" type="ORF">N5C89_15890</name>
</gene>
<evidence type="ECO:0000313" key="3">
    <source>
        <dbReference type="Proteomes" id="UP001159937"/>
    </source>
</evidence>
<accession>A0AAJ1NSH9</accession>
<dbReference type="SUPFAM" id="SSF53756">
    <property type="entry name" value="UDP-Glycosyltransferase/glycogen phosphorylase"/>
    <property type="match status" value="1"/>
</dbReference>
<keyword evidence="2" id="KW-0328">Glycosyltransferase</keyword>
<dbReference type="GO" id="GO:0016757">
    <property type="term" value="F:glycosyltransferase activity"/>
    <property type="evidence" value="ECO:0007669"/>
    <property type="project" value="UniProtKB-KW"/>
</dbReference>
<proteinExistence type="predicted"/>
<dbReference type="InterPro" id="IPR001296">
    <property type="entry name" value="Glyco_trans_1"/>
</dbReference>
<evidence type="ECO:0000313" key="2">
    <source>
        <dbReference type="EMBL" id="MDH0964320.1"/>
    </source>
</evidence>
<organism evidence="2 3">
    <name type="scientific">Klebsiella michiganensis</name>
    <dbReference type="NCBI Taxonomy" id="1134687"/>
    <lineage>
        <taxon>Bacteria</taxon>
        <taxon>Pseudomonadati</taxon>
        <taxon>Pseudomonadota</taxon>
        <taxon>Gammaproteobacteria</taxon>
        <taxon>Enterobacterales</taxon>
        <taxon>Enterobacteriaceae</taxon>
        <taxon>Klebsiella/Raoultella group</taxon>
        <taxon>Klebsiella</taxon>
    </lineage>
</organism>
<comment type="caution">
    <text evidence="2">The sequence shown here is derived from an EMBL/GenBank/DDBJ whole genome shotgun (WGS) entry which is preliminary data.</text>
</comment>
<dbReference type="Gene3D" id="3.40.50.2000">
    <property type="entry name" value="Glycogen Phosphorylase B"/>
    <property type="match status" value="2"/>
</dbReference>
<reference evidence="2" key="1">
    <citation type="submission" date="2022-09" db="EMBL/GenBank/DDBJ databases">
        <title>Intensive care unit water sources are persistently colonized with multi-drug resistant bacteria and are the site of extensive horizontal gene transfer of antibiotic resistance genes.</title>
        <authorList>
            <person name="Diorio-Toth L."/>
        </authorList>
    </citation>
    <scope>NUCLEOTIDE SEQUENCE</scope>
    <source>
        <strain evidence="2">GD03918</strain>
    </source>
</reference>
<dbReference type="AlphaFoldDB" id="A0AAJ1NSH9"/>
<keyword evidence="2" id="KW-0808">Transferase</keyword>